<dbReference type="AlphaFoldDB" id="A0ABD7UX49"/>
<dbReference type="GeneID" id="60748141"/>
<dbReference type="EMBL" id="CAACYD010000001">
    <property type="protein sequence ID" value="VFA80901.1"/>
    <property type="molecule type" value="Genomic_DNA"/>
</dbReference>
<accession>A0ABD7UX49</accession>
<organism evidence="1 2">
    <name type="scientific">Gordonia paraffinivorans</name>
    <dbReference type="NCBI Taxonomy" id="175628"/>
    <lineage>
        <taxon>Bacteria</taxon>
        <taxon>Bacillati</taxon>
        <taxon>Actinomycetota</taxon>
        <taxon>Actinomycetes</taxon>
        <taxon>Mycobacteriales</taxon>
        <taxon>Gordoniaceae</taxon>
        <taxon>Gordonia</taxon>
    </lineage>
</organism>
<gene>
    <name evidence="1" type="ORF">NCTC8139_00084</name>
</gene>
<proteinExistence type="predicted"/>
<dbReference type="Proteomes" id="UP000360750">
    <property type="component" value="Unassembled WGS sequence"/>
</dbReference>
<comment type="caution">
    <text evidence="1">The sequence shown here is derived from an EMBL/GenBank/DDBJ whole genome shotgun (WGS) entry which is preliminary data.</text>
</comment>
<sequence>MNRVAVRNAVDGLTPRGFTPIAESLRQAAATLPSDGDVSIVLVSDGEDTCGVERPQERLPV</sequence>
<dbReference type="RefSeq" id="WP_131733152.1">
    <property type="nucleotide sequence ID" value="NZ_CAACYD010000001.1"/>
</dbReference>
<evidence type="ECO:0000313" key="1">
    <source>
        <dbReference type="EMBL" id="VFA80901.1"/>
    </source>
</evidence>
<evidence type="ECO:0008006" key="3">
    <source>
        <dbReference type="Google" id="ProtNLM"/>
    </source>
</evidence>
<dbReference type="Gene3D" id="3.40.50.410">
    <property type="entry name" value="von Willebrand factor, type A domain"/>
    <property type="match status" value="1"/>
</dbReference>
<dbReference type="InterPro" id="IPR036465">
    <property type="entry name" value="vWFA_dom_sf"/>
</dbReference>
<name>A0ABD7UX49_9ACTN</name>
<reference evidence="1 2" key="1">
    <citation type="submission" date="2019-02" db="EMBL/GenBank/DDBJ databases">
        <authorList>
            <consortium name="Pathogen Informatics"/>
        </authorList>
    </citation>
    <scope>NUCLEOTIDE SEQUENCE [LARGE SCALE GENOMIC DNA]</scope>
    <source>
        <strain evidence="1 2">3012STDY6756503</strain>
    </source>
</reference>
<evidence type="ECO:0000313" key="2">
    <source>
        <dbReference type="Proteomes" id="UP000360750"/>
    </source>
</evidence>
<dbReference type="SUPFAM" id="SSF53300">
    <property type="entry name" value="vWA-like"/>
    <property type="match status" value="1"/>
</dbReference>
<protein>
    <recommendedName>
        <fullName evidence="3">VWFA domain-containing protein</fullName>
    </recommendedName>
</protein>